<dbReference type="STRING" id="667725.A0A0L0FFM2"/>
<dbReference type="GO" id="GO:0003723">
    <property type="term" value="F:RNA binding"/>
    <property type="evidence" value="ECO:0007669"/>
    <property type="project" value="UniProtKB-UniRule"/>
</dbReference>
<proteinExistence type="predicted"/>
<accession>A0A0L0FFM2</accession>
<dbReference type="InterPro" id="IPR000504">
    <property type="entry name" value="RRM_dom"/>
</dbReference>
<organism evidence="5 6">
    <name type="scientific">Sphaeroforma arctica JP610</name>
    <dbReference type="NCBI Taxonomy" id="667725"/>
    <lineage>
        <taxon>Eukaryota</taxon>
        <taxon>Ichthyosporea</taxon>
        <taxon>Ichthyophonida</taxon>
        <taxon>Sphaeroforma</taxon>
    </lineage>
</organism>
<evidence type="ECO:0000256" key="3">
    <source>
        <dbReference type="SAM" id="MobiDB-lite"/>
    </source>
</evidence>
<dbReference type="GeneID" id="25912429"/>
<dbReference type="EMBL" id="KQ243553">
    <property type="protein sequence ID" value="KNC75555.1"/>
    <property type="molecule type" value="Genomic_DNA"/>
</dbReference>
<dbReference type="InterPro" id="IPR035979">
    <property type="entry name" value="RBD_domain_sf"/>
</dbReference>
<dbReference type="SMART" id="SM00360">
    <property type="entry name" value="RRM"/>
    <property type="match status" value="2"/>
</dbReference>
<feature type="compositionally biased region" description="Basic and acidic residues" evidence="3">
    <location>
        <begin position="249"/>
        <end position="341"/>
    </location>
</feature>
<feature type="compositionally biased region" description="Basic and acidic residues" evidence="3">
    <location>
        <begin position="205"/>
        <end position="218"/>
    </location>
</feature>
<evidence type="ECO:0000256" key="1">
    <source>
        <dbReference type="ARBA" id="ARBA00022884"/>
    </source>
</evidence>
<evidence type="ECO:0000256" key="2">
    <source>
        <dbReference type="PROSITE-ProRule" id="PRU00176"/>
    </source>
</evidence>
<keyword evidence="1 2" id="KW-0694">RNA-binding</keyword>
<dbReference type="Proteomes" id="UP000054560">
    <property type="component" value="Unassembled WGS sequence"/>
</dbReference>
<feature type="non-terminal residue" evidence="5">
    <location>
        <position position="1"/>
    </location>
</feature>
<feature type="region of interest" description="Disordered" evidence="3">
    <location>
        <begin position="202"/>
        <end position="354"/>
    </location>
</feature>
<sequence length="354" mass="39902">EEKKNTKLLTKTQQRNSDRERSMRTVFVGNVPIKCNHGAFKAQFKEFGAIESVRFRSVAVAKPKMSKMIAFVTHQTHAERTSMNAYIVYKTKEGCEACLENAKGAMFGGYHLRVDRAGGNENRVQDTKSTVFVGGLPPNVEDEMLYQAFAQCGSVESVRCVRDKVTGIGKGIAYVKFEKEESVSLALRLTASEIGGKTIRVQKAMSRDSQTKAKDSKTNDFQGAQAQDRKRKGGDDKAGKKKKVRWDKKKLEERDAKEGTISRALSRPDRTVFEKPAKPERGVKRERETKEEKAHKKAKTTKEEKKAKKPKWTDEKRKEKGVKTKGEKHREKKMGKEGAERRVRKSGKASATKA</sequence>
<dbReference type="RefSeq" id="XP_014149457.1">
    <property type="nucleotide sequence ID" value="XM_014293982.1"/>
</dbReference>
<feature type="compositionally biased region" description="Basic residues" evidence="3">
    <location>
        <begin position="239"/>
        <end position="248"/>
    </location>
</feature>
<keyword evidence="6" id="KW-1185">Reference proteome</keyword>
<protein>
    <recommendedName>
        <fullName evidence="4">RRM domain-containing protein</fullName>
    </recommendedName>
</protein>
<dbReference type="AlphaFoldDB" id="A0A0L0FFM2"/>
<evidence type="ECO:0000259" key="4">
    <source>
        <dbReference type="PROSITE" id="PS50102"/>
    </source>
</evidence>
<evidence type="ECO:0000313" key="6">
    <source>
        <dbReference type="Proteomes" id="UP000054560"/>
    </source>
</evidence>
<dbReference type="InterPro" id="IPR012677">
    <property type="entry name" value="Nucleotide-bd_a/b_plait_sf"/>
</dbReference>
<feature type="domain" description="RRM" evidence="4">
    <location>
        <begin position="24"/>
        <end position="119"/>
    </location>
</feature>
<dbReference type="PANTHER" id="PTHR48027">
    <property type="entry name" value="HETEROGENEOUS NUCLEAR RIBONUCLEOPROTEIN 87F-RELATED"/>
    <property type="match status" value="1"/>
</dbReference>
<dbReference type="Pfam" id="PF00076">
    <property type="entry name" value="RRM_1"/>
    <property type="match status" value="2"/>
</dbReference>
<dbReference type="Gene3D" id="3.30.70.330">
    <property type="match status" value="2"/>
</dbReference>
<reference evidence="5 6" key="1">
    <citation type="submission" date="2011-02" db="EMBL/GenBank/DDBJ databases">
        <title>The Genome Sequence of Sphaeroforma arctica JP610.</title>
        <authorList>
            <consortium name="The Broad Institute Genome Sequencing Platform"/>
            <person name="Russ C."/>
            <person name="Cuomo C."/>
            <person name="Young S.K."/>
            <person name="Zeng Q."/>
            <person name="Gargeya S."/>
            <person name="Alvarado L."/>
            <person name="Berlin A."/>
            <person name="Chapman S.B."/>
            <person name="Chen Z."/>
            <person name="Freedman E."/>
            <person name="Gellesch M."/>
            <person name="Goldberg J."/>
            <person name="Griggs A."/>
            <person name="Gujja S."/>
            <person name="Heilman E."/>
            <person name="Heiman D."/>
            <person name="Howarth C."/>
            <person name="Mehta T."/>
            <person name="Neiman D."/>
            <person name="Pearson M."/>
            <person name="Roberts A."/>
            <person name="Saif S."/>
            <person name="Shea T."/>
            <person name="Shenoy N."/>
            <person name="Sisk P."/>
            <person name="Stolte C."/>
            <person name="Sykes S."/>
            <person name="White J."/>
            <person name="Yandava C."/>
            <person name="Burger G."/>
            <person name="Gray M.W."/>
            <person name="Holland P.W.H."/>
            <person name="King N."/>
            <person name="Lang F.B.F."/>
            <person name="Roger A.J."/>
            <person name="Ruiz-Trillo I."/>
            <person name="Haas B."/>
            <person name="Nusbaum C."/>
            <person name="Birren B."/>
        </authorList>
    </citation>
    <scope>NUCLEOTIDE SEQUENCE [LARGE SCALE GENOMIC DNA]</scope>
    <source>
        <strain evidence="5 6">JP610</strain>
    </source>
</reference>
<feature type="domain" description="RRM" evidence="4">
    <location>
        <begin position="129"/>
        <end position="206"/>
    </location>
</feature>
<name>A0A0L0FFM2_9EUKA</name>
<evidence type="ECO:0000313" key="5">
    <source>
        <dbReference type="EMBL" id="KNC75555.1"/>
    </source>
</evidence>
<feature type="region of interest" description="Disordered" evidence="3">
    <location>
        <begin position="1"/>
        <end position="21"/>
    </location>
</feature>
<dbReference type="InterPro" id="IPR052462">
    <property type="entry name" value="SLIRP/GR-RBP-like"/>
</dbReference>
<dbReference type="eggNOG" id="KOG0118">
    <property type="taxonomic scope" value="Eukaryota"/>
</dbReference>
<dbReference type="OrthoDB" id="442677at2759"/>
<dbReference type="CDD" id="cd12395">
    <property type="entry name" value="RRM2_RBM34"/>
    <property type="match status" value="1"/>
</dbReference>
<dbReference type="SUPFAM" id="SSF54928">
    <property type="entry name" value="RNA-binding domain, RBD"/>
    <property type="match status" value="2"/>
</dbReference>
<gene>
    <name evidence="5" type="ORF">SARC_11925</name>
</gene>
<dbReference type="InterPro" id="IPR034221">
    <property type="entry name" value="RBM34_RRM2"/>
</dbReference>
<dbReference type="PROSITE" id="PS50102">
    <property type="entry name" value="RRM"/>
    <property type="match status" value="2"/>
</dbReference>
<dbReference type="CDD" id="cd12394">
    <property type="entry name" value="RRM1_RBM34"/>
    <property type="match status" value="1"/>
</dbReference>